<evidence type="ECO:0000259" key="11">
    <source>
        <dbReference type="SMART" id="SM00474"/>
    </source>
</evidence>
<keyword evidence="5" id="KW-0269">Exonuclease</keyword>
<dbReference type="SUPFAM" id="SSF53098">
    <property type="entry name" value="Ribonuclease H-like"/>
    <property type="match status" value="1"/>
</dbReference>
<dbReference type="InterPro" id="IPR051132">
    <property type="entry name" value="3-5_Exonuclease_domain"/>
</dbReference>
<dbReference type="PANTHER" id="PTHR13620">
    <property type="entry name" value="3-5 EXONUCLEASE"/>
    <property type="match status" value="1"/>
</dbReference>
<comment type="subcellular location">
    <subcellularLocation>
        <location evidence="1">Nucleus</location>
    </subcellularLocation>
</comment>
<evidence type="ECO:0000256" key="6">
    <source>
        <dbReference type="ARBA" id="ARBA00022842"/>
    </source>
</evidence>
<name>A0A8T2SUY9_CERRI</name>
<evidence type="ECO:0000256" key="2">
    <source>
        <dbReference type="ARBA" id="ARBA00022722"/>
    </source>
</evidence>
<gene>
    <name evidence="12" type="ORF">KP509_17G000600</name>
</gene>
<dbReference type="InterPro" id="IPR002562">
    <property type="entry name" value="3'-5'_exonuclease_dom"/>
</dbReference>
<dbReference type="OrthoDB" id="1920326at2759"/>
<keyword evidence="3" id="KW-0479">Metal-binding</keyword>
<evidence type="ECO:0000256" key="4">
    <source>
        <dbReference type="ARBA" id="ARBA00022801"/>
    </source>
</evidence>
<dbReference type="InterPro" id="IPR012337">
    <property type="entry name" value="RNaseH-like_sf"/>
</dbReference>
<feature type="region of interest" description="Disordered" evidence="10">
    <location>
        <begin position="176"/>
        <end position="197"/>
    </location>
</feature>
<organism evidence="12 13">
    <name type="scientific">Ceratopteris richardii</name>
    <name type="common">Triangle waterfern</name>
    <dbReference type="NCBI Taxonomy" id="49495"/>
    <lineage>
        <taxon>Eukaryota</taxon>
        <taxon>Viridiplantae</taxon>
        <taxon>Streptophyta</taxon>
        <taxon>Embryophyta</taxon>
        <taxon>Tracheophyta</taxon>
        <taxon>Polypodiopsida</taxon>
        <taxon>Polypodiidae</taxon>
        <taxon>Polypodiales</taxon>
        <taxon>Pteridineae</taxon>
        <taxon>Pteridaceae</taxon>
        <taxon>Parkerioideae</taxon>
        <taxon>Ceratopteris</taxon>
    </lineage>
</organism>
<dbReference type="EMBL" id="CM035422">
    <property type="protein sequence ID" value="KAH7372377.1"/>
    <property type="molecule type" value="Genomic_DNA"/>
</dbReference>
<evidence type="ECO:0000313" key="12">
    <source>
        <dbReference type="EMBL" id="KAH7372377.1"/>
    </source>
</evidence>
<dbReference type="Pfam" id="PF01612">
    <property type="entry name" value="DNA_pol_A_exo1"/>
    <property type="match status" value="1"/>
</dbReference>
<feature type="compositionally biased region" description="Low complexity" evidence="10">
    <location>
        <begin position="178"/>
        <end position="193"/>
    </location>
</feature>
<sequence length="526" mass="58239">MVIRATSDVPFELVDVDEFEALEVAIGAAEQFLSSDKKCVSSISSCQYNPVHKSGSTQAALSFSVSAKFTCGATVEHEQSIYHLSDGERRSSSPFSLQTSSEVAGACANEHQVRMHLADVSTDMSRCTSFNDLGISSFPYNATKEGNRTYHCDARNSSHDAPFILKSISDGSIFDPWSSSKPSKAPSSPSGEPLSEEKEIVTIPRDETERNPRSTMRKLPSWHLYRDKCQVANYRRWSGLTRINDSLTSGDDEVEPASSLDAPAVNKRPWGLEPTTRRVVTKFKLPYLRFKGRIKYSLTVLDAVNAANDLLTQVEAKKKAVGEPFPIGFDTEWKVVFSRGAEPRKVAVLQLCIDADNCNVFHVIHTGIPSALKIILEDPLVSKVGVGAYGDARKLCRDYSIKVRGVKDLSSLANAKLVGTSYATKCWSLSSLSEQVLGKQIDKNGHIRMGDWEVNKLSEAQLQYAATDAFASLYLFQVLLTFPDPEPKVEPDSADGMMQNESQQGTENQHHHQQQEQEQEQEQQEC</sequence>
<reference evidence="12" key="1">
    <citation type="submission" date="2021-08" db="EMBL/GenBank/DDBJ databases">
        <title>WGS assembly of Ceratopteris richardii.</title>
        <authorList>
            <person name="Marchant D.B."/>
            <person name="Chen G."/>
            <person name="Jenkins J."/>
            <person name="Shu S."/>
            <person name="Leebens-Mack J."/>
            <person name="Grimwood J."/>
            <person name="Schmutz J."/>
            <person name="Soltis P."/>
            <person name="Soltis D."/>
            <person name="Chen Z.-H."/>
        </authorList>
    </citation>
    <scope>NUCLEOTIDE SEQUENCE</scope>
    <source>
        <strain evidence="12">Whitten #5841</strain>
        <tissue evidence="12">Leaf</tissue>
    </source>
</reference>
<dbReference type="Proteomes" id="UP000825935">
    <property type="component" value="Chromosome 17"/>
</dbReference>
<dbReference type="GO" id="GO:0006139">
    <property type="term" value="P:nucleobase-containing compound metabolic process"/>
    <property type="evidence" value="ECO:0007669"/>
    <property type="project" value="InterPro"/>
</dbReference>
<evidence type="ECO:0000256" key="8">
    <source>
        <dbReference type="ARBA" id="ARBA00040531"/>
    </source>
</evidence>
<dbReference type="AlphaFoldDB" id="A0A8T2SUY9"/>
<dbReference type="PANTHER" id="PTHR13620:SF109">
    <property type="entry name" value="3'-5' EXONUCLEASE"/>
    <property type="match status" value="1"/>
</dbReference>
<dbReference type="SMART" id="SM00474">
    <property type="entry name" value="35EXOc"/>
    <property type="match status" value="1"/>
</dbReference>
<dbReference type="InterPro" id="IPR036397">
    <property type="entry name" value="RNaseH_sf"/>
</dbReference>
<proteinExistence type="predicted"/>
<keyword evidence="2" id="KW-0540">Nuclease</keyword>
<evidence type="ECO:0000256" key="10">
    <source>
        <dbReference type="SAM" id="MobiDB-lite"/>
    </source>
</evidence>
<evidence type="ECO:0000256" key="9">
    <source>
        <dbReference type="ARBA" id="ARBA00042761"/>
    </source>
</evidence>
<protein>
    <recommendedName>
        <fullName evidence="8">3'-5' exonuclease</fullName>
    </recommendedName>
    <alternativeName>
        <fullName evidence="9">Werner Syndrome-like exonuclease</fullName>
    </alternativeName>
</protein>
<keyword evidence="13" id="KW-1185">Reference proteome</keyword>
<feature type="compositionally biased region" description="Acidic residues" evidence="10">
    <location>
        <begin position="517"/>
        <end position="526"/>
    </location>
</feature>
<dbReference type="GO" id="GO:0003676">
    <property type="term" value="F:nucleic acid binding"/>
    <property type="evidence" value="ECO:0007669"/>
    <property type="project" value="InterPro"/>
</dbReference>
<keyword evidence="7" id="KW-0539">Nucleus</keyword>
<accession>A0A8T2SUY9</accession>
<evidence type="ECO:0000256" key="5">
    <source>
        <dbReference type="ARBA" id="ARBA00022839"/>
    </source>
</evidence>
<evidence type="ECO:0000313" key="13">
    <source>
        <dbReference type="Proteomes" id="UP000825935"/>
    </source>
</evidence>
<keyword evidence="4" id="KW-0378">Hydrolase</keyword>
<comment type="caution">
    <text evidence="12">The sequence shown here is derived from an EMBL/GenBank/DDBJ whole genome shotgun (WGS) entry which is preliminary data.</text>
</comment>
<feature type="region of interest" description="Disordered" evidence="10">
    <location>
        <begin position="485"/>
        <end position="526"/>
    </location>
</feature>
<keyword evidence="6" id="KW-0460">Magnesium</keyword>
<evidence type="ECO:0000256" key="1">
    <source>
        <dbReference type="ARBA" id="ARBA00004123"/>
    </source>
</evidence>
<dbReference type="Gene3D" id="3.30.420.10">
    <property type="entry name" value="Ribonuclease H-like superfamily/Ribonuclease H"/>
    <property type="match status" value="1"/>
</dbReference>
<feature type="domain" description="3'-5' exonuclease" evidence="11">
    <location>
        <begin position="298"/>
        <end position="484"/>
    </location>
</feature>
<dbReference type="CDD" id="cd06141">
    <property type="entry name" value="WRN_exo"/>
    <property type="match status" value="1"/>
</dbReference>
<dbReference type="GO" id="GO:0046872">
    <property type="term" value="F:metal ion binding"/>
    <property type="evidence" value="ECO:0007669"/>
    <property type="project" value="UniProtKB-KW"/>
</dbReference>
<evidence type="ECO:0000256" key="7">
    <source>
        <dbReference type="ARBA" id="ARBA00023242"/>
    </source>
</evidence>
<dbReference type="GO" id="GO:0008408">
    <property type="term" value="F:3'-5' exonuclease activity"/>
    <property type="evidence" value="ECO:0007669"/>
    <property type="project" value="InterPro"/>
</dbReference>
<evidence type="ECO:0000256" key="3">
    <source>
        <dbReference type="ARBA" id="ARBA00022723"/>
    </source>
</evidence>
<dbReference type="GO" id="GO:0005634">
    <property type="term" value="C:nucleus"/>
    <property type="evidence" value="ECO:0007669"/>
    <property type="project" value="UniProtKB-SubCell"/>
</dbReference>